<evidence type="ECO:0000256" key="1">
    <source>
        <dbReference type="ARBA" id="ARBA00001954"/>
    </source>
</evidence>
<dbReference type="GO" id="GO:0045329">
    <property type="term" value="P:carnitine biosynthetic process"/>
    <property type="evidence" value="ECO:0007669"/>
    <property type="project" value="TreeGrafter"/>
</dbReference>
<dbReference type="HOGENOM" id="CLU_021859_3_0_1"/>
<dbReference type="AlphaFoldDB" id="F0WA26"/>
<reference evidence="9" key="2">
    <citation type="submission" date="2011-02" db="EMBL/GenBank/DDBJ databases">
        <authorList>
            <person name="MacLean D."/>
        </authorList>
    </citation>
    <scope>NUCLEOTIDE SEQUENCE</scope>
</reference>
<dbReference type="EMBL" id="FR824088">
    <property type="protein sequence ID" value="CCA17996.1"/>
    <property type="molecule type" value="Genomic_DNA"/>
</dbReference>
<evidence type="ECO:0000256" key="4">
    <source>
        <dbReference type="ARBA" id="ARBA00022964"/>
    </source>
</evidence>
<evidence type="ECO:0000313" key="9">
    <source>
        <dbReference type="EMBL" id="CCA17996.1"/>
    </source>
</evidence>
<dbReference type="Gene3D" id="3.30.2020.30">
    <property type="match status" value="1"/>
</dbReference>
<dbReference type="PANTHER" id="PTHR10696">
    <property type="entry name" value="GAMMA-BUTYROBETAINE HYDROXYLASE-RELATED"/>
    <property type="match status" value="1"/>
</dbReference>
<protein>
    <submittedName>
        <fullName evidence="9">Uncharacterized protein AlNc14C43G3570</fullName>
    </submittedName>
</protein>
<gene>
    <name evidence="9" type="primary">AlNc14C43G3570</name>
    <name evidence="9" type="ORF">ALNC14_041390</name>
</gene>
<reference evidence="9" key="1">
    <citation type="journal article" date="2011" name="PLoS Biol.">
        <title>Gene gain and loss during evolution of obligate parasitism in the white rust pathogen of Arabidopsis thaliana.</title>
        <authorList>
            <person name="Kemen E."/>
            <person name="Gardiner A."/>
            <person name="Schultz-Larsen T."/>
            <person name="Kemen A.C."/>
            <person name="Balmuth A.L."/>
            <person name="Robert-Seilaniantz A."/>
            <person name="Bailey K."/>
            <person name="Holub E."/>
            <person name="Studholme D.J."/>
            <person name="Maclean D."/>
            <person name="Jones J.D."/>
        </authorList>
    </citation>
    <scope>NUCLEOTIDE SEQUENCE</scope>
</reference>
<sequence length="510" mass="58971">MIRKCVSQSLRHRRGLRYAFRNCTDAMHLWRVRDTSKIQPITKLSQFTQLQAGFCSLTSIENDNCSQTEPELLSIDIKHPDYILLNWSDERSSRFHLHHLRAWCSCTACQSTCGQRIVNSADLSAGLTIEDISVKGSTMNIVWGPDQHKSTFTWKWLRDNCYENNSLDARSKALNPTITRRDFPIKILNYTYVMESERGIFELLHNVVEYGFCVVKETPIMAREVKKIAERIAPLSHSFLYGDVFDVVTEEEPINIAYTSQALKHHIDLSYYESPPGLQLLHAMEFDATISGGISTFVDVFAVTKEFQILHPEHFSTLCRVPATFKKYHLNRSNPAVMEFQRPHIQINHRDEIIAVHWSPPFEGPLRAPFDDVLRYYAAYKVFHDIIENPSYRKEYRLQEGDTVVFNQRRMLHGRTRFESNIEGARRHLQGAYVNIDDALCRYNALRVTLGLENAVCNRKWQNRGKGRVIFRASKQEGSDGKNFPGFGHQKEANFQNVLYSAQALHRHLA</sequence>
<dbReference type="InterPro" id="IPR038492">
    <property type="entry name" value="GBBH-like_N_sf"/>
</dbReference>
<dbReference type="InterPro" id="IPR050411">
    <property type="entry name" value="AlphaKG_dependent_hydroxylases"/>
</dbReference>
<dbReference type="GO" id="GO:0005739">
    <property type="term" value="C:mitochondrion"/>
    <property type="evidence" value="ECO:0007669"/>
    <property type="project" value="TreeGrafter"/>
</dbReference>
<dbReference type="SUPFAM" id="SSF51197">
    <property type="entry name" value="Clavaminate synthase-like"/>
    <property type="match status" value="1"/>
</dbReference>
<proteinExistence type="inferred from homology"/>
<dbReference type="Pfam" id="PF06155">
    <property type="entry name" value="GBBH-like_N"/>
    <property type="match status" value="1"/>
</dbReference>
<evidence type="ECO:0000259" key="8">
    <source>
        <dbReference type="Pfam" id="PF06155"/>
    </source>
</evidence>
<dbReference type="Gene3D" id="3.60.130.10">
    <property type="entry name" value="Clavaminate synthase-like"/>
    <property type="match status" value="1"/>
</dbReference>
<dbReference type="Pfam" id="PF02668">
    <property type="entry name" value="TauD"/>
    <property type="match status" value="1"/>
</dbReference>
<dbReference type="InterPro" id="IPR042098">
    <property type="entry name" value="TauD-like_sf"/>
</dbReference>
<evidence type="ECO:0000256" key="5">
    <source>
        <dbReference type="ARBA" id="ARBA00023002"/>
    </source>
</evidence>
<comment type="similarity">
    <text evidence="2">Belongs to the gamma-BBH/TMLD family.</text>
</comment>
<organism evidence="9">
    <name type="scientific">Albugo laibachii Nc14</name>
    <dbReference type="NCBI Taxonomy" id="890382"/>
    <lineage>
        <taxon>Eukaryota</taxon>
        <taxon>Sar</taxon>
        <taxon>Stramenopiles</taxon>
        <taxon>Oomycota</taxon>
        <taxon>Peronosporomycetes</taxon>
        <taxon>Albuginales</taxon>
        <taxon>Albuginaceae</taxon>
        <taxon>Albugo</taxon>
    </lineage>
</organism>
<evidence type="ECO:0000256" key="2">
    <source>
        <dbReference type="ARBA" id="ARBA00008654"/>
    </source>
</evidence>
<dbReference type="InterPro" id="IPR003819">
    <property type="entry name" value="TauD/TfdA-like"/>
</dbReference>
<dbReference type="CDD" id="cd00250">
    <property type="entry name" value="CAS_like"/>
    <property type="match status" value="1"/>
</dbReference>
<dbReference type="InterPro" id="IPR010376">
    <property type="entry name" value="GBBH-like_N"/>
</dbReference>
<keyword evidence="4" id="KW-0223">Dioxygenase</keyword>
<dbReference type="GO" id="GO:0046872">
    <property type="term" value="F:metal ion binding"/>
    <property type="evidence" value="ECO:0007669"/>
    <property type="project" value="UniProtKB-KW"/>
</dbReference>
<comment type="cofactor">
    <cofactor evidence="1">
        <name>Fe(2+)</name>
        <dbReference type="ChEBI" id="CHEBI:29033"/>
    </cofactor>
</comment>
<dbReference type="GO" id="GO:0016706">
    <property type="term" value="F:2-oxoglutarate-dependent dioxygenase activity"/>
    <property type="evidence" value="ECO:0007669"/>
    <property type="project" value="UniProtKB-ARBA"/>
</dbReference>
<keyword evidence="6" id="KW-0408">Iron</keyword>
<keyword evidence="5" id="KW-0560">Oxidoreductase</keyword>
<keyword evidence="3" id="KW-0479">Metal-binding</keyword>
<feature type="domain" description="Gamma-butyrobetaine hydroxylase-like N-terminal" evidence="8">
    <location>
        <begin position="83"/>
        <end position="158"/>
    </location>
</feature>
<evidence type="ECO:0000259" key="7">
    <source>
        <dbReference type="Pfam" id="PF02668"/>
    </source>
</evidence>
<dbReference type="PANTHER" id="PTHR10696:SF25">
    <property type="entry name" value="OXIDOREDUCTASE AIM17-RELATED"/>
    <property type="match status" value="1"/>
</dbReference>
<evidence type="ECO:0000256" key="6">
    <source>
        <dbReference type="ARBA" id="ARBA00023004"/>
    </source>
</evidence>
<name>F0WA26_9STRA</name>
<accession>F0WA26</accession>
<evidence type="ECO:0000256" key="3">
    <source>
        <dbReference type="ARBA" id="ARBA00022723"/>
    </source>
</evidence>
<feature type="domain" description="TauD/TfdA-like" evidence="7">
    <location>
        <begin position="188"/>
        <end position="433"/>
    </location>
</feature>